<dbReference type="EMBL" id="NUWN01000093">
    <property type="protein sequence ID" value="PFK31640.1"/>
    <property type="molecule type" value="Genomic_DNA"/>
</dbReference>
<proteinExistence type="predicted"/>
<evidence type="ECO:0008006" key="3">
    <source>
        <dbReference type="Google" id="ProtNLM"/>
    </source>
</evidence>
<name>A0A2B0LQY8_BACCE</name>
<evidence type="ECO:0000313" key="1">
    <source>
        <dbReference type="EMBL" id="PFK31640.1"/>
    </source>
</evidence>
<evidence type="ECO:0000313" key="2">
    <source>
        <dbReference type="Proteomes" id="UP000242656"/>
    </source>
</evidence>
<reference evidence="1 2" key="1">
    <citation type="submission" date="2017-09" db="EMBL/GenBank/DDBJ databases">
        <title>Large-scale bioinformatics analysis of Bacillus genomes uncovers conserved roles of natural products in bacterial physiology.</title>
        <authorList>
            <consortium name="Agbiome Team Llc"/>
            <person name="Bleich R.M."/>
            <person name="Grubbs K.J."/>
            <person name="Santa Maria K.C."/>
            <person name="Allen S.E."/>
            <person name="Farag S."/>
            <person name="Shank E.A."/>
            <person name="Bowers A."/>
        </authorList>
    </citation>
    <scope>NUCLEOTIDE SEQUENCE [LARGE SCALE GENOMIC DNA]</scope>
    <source>
        <strain evidence="1 2">AFS083043</strain>
    </source>
</reference>
<gene>
    <name evidence="1" type="ORF">COI93_20635</name>
</gene>
<dbReference type="RefSeq" id="WP_098492342.1">
    <property type="nucleotide sequence ID" value="NZ_NUWN01000093.1"/>
</dbReference>
<dbReference type="Proteomes" id="UP000242656">
    <property type="component" value="Unassembled WGS sequence"/>
</dbReference>
<protein>
    <recommendedName>
        <fullName evidence="3">2'-5' RNA ligase family protein</fullName>
    </recommendedName>
</protein>
<dbReference type="SUPFAM" id="SSF55144">
    <property type="entry name" value="LigT-like"/>
    <property type="match status" value="1"/>
</dbReference>
<dbReference type="Gene3D" id="3.90.1140.10">
    <property type="entry name" value="Cyclic phosphodiesterase"/>
    <property type="match status" value="1"/>
</dbReference>
<dbReference type="Pfam" id="PF13563">
    <property type="entry name" value="2_5_RNA_ligase2"/>
    <property type="match status" value="1"/>
</dbReference>
<dbReference type="AlphaFoldDB" id="A0A2B0LQY8"/>
<dbReference type="PANTHER" id="PTHR36039">
    <property type="match status" value="1"/>
</dbReference>
<organism evidence="1 2">
    <name type="scientific">Bacillus cereus</name>
    <dbReference type="NCBI Taxonomy" id="1396"/>
    <lineage>
        <taxon>Bacteria</taxon>
        <taxon>Bacillati</taxon>
        <taxon>Bacillota</taxon>
        <taxon>Bacilli</taxon>
        <taxon>Bacillales</taxon>
        <taxon>Bacillaceae</taxon>
        <taxon>Bacillus</taxon>
        <taxon>Bacillus cereus group</taxon>
    </lineage>
</organism>
<sequence length="182" mass="21116">MYAVIATFDERFSKHVKAIGKELKDFGHNGDLEPHITLADYDTLDLKTYGEKLEKFTENIECFPVEFSSVGTFPTNGTIFLAPTITRGLLELHQSFHNHFKDFHNQPHSYYVPEKWVPHCTIANRLEQEPFVRVIEIVYKNFSVQKATIESLKLIRVNYENDKSPSYNIVAEYNLKRTEASI</sequence>
<dbReference type="InterPro" id="IPR009097">
    <property type="entry name" value="Cyclic_Pdiesterase"/>
</dbReference>
<comment type="caution">
    <text evidence="1">The sequence shown here is derived from an EMBL/GenBank/DDBJ whole genome shotgun (WGS) entry which is preliminary data.</text>
</comment>
<accession>A0A2B0LQY8</accession>
<dbReference type="PANTHER" id="PTHR36039:SF2">
    <property type="entry name" value="RNA LIGASE_CYCLIC NUCLEOTIDE PHOSPHODIESTERASE FAMILY PROTEIN"/>
    <property type="match status" value="1"/>
</dbReference>